<dbReference type="InterPro" id="IPR027417">
    <property type="entry name" value="P-loop_NTPase"/>
</dbReference>
<evidence type="ECO:0000313" key="3">
    <source>
        <dbReference type="Proteomes" id="UP000025241"/>
    </source>
</evidence>
<name>A0A024HL71_PSEKB</name>
<dbReference type="GO" id="GO:0009898">
    <property type="term" value="C:cytoplasmic side of plasma membrane"/>
    <property type="evidence" value="ECO:0007669"/>
    <property type="project" value="TreeGrafter"/>
</dbReference>
<reference evidence="2 3" key="1">
    <citation type="submission" date="2013-03" db="EMBL/GenBank/DDBJ databases">
        <authorList>
            <person name="Linke B."/>
        </authorList>
    </citation>
    <scope>NUCLEOTIDE SEQUENCE [LARGE SCALE GENOMIC DNA]</scope>
    <source>
        <strain evidence="2 3">B13</strain>
    </source>
</reference>
<dbReference type="RefSeq" id="WP_043254515.1">
    <property type="nucleotide sequence ID" value="NZ_HG322950.1"/>
</dbReference>
<dbReference type="EMBL" id="HG322950">
    <property type="protein sequence ID" value="CDF85805.1"/>
    <property type="molecule type" value="Genomic_DNA"/>
</dbReference>
<evidence type="ECO:0000313" key="2">
    <source>
        <dbReference type="EMBL" id="CDF85805.1"/>
    </source>
</evidence>
<evidence type="ECO:0000259" key="1">
    <source>
        <dbReference type="Pfam" id="PF16968"/>
    </source>
</evidence>
<gene>
    <name evidence="2" type="primary">tadZ</name>
    <name evidence="2" type="ORF">PKB_4481</name>
</gene>
<dbReference type="HOGENOM" id="CLU_043017_0_0_6"/>
<dbReference type="Gene3D" id="3.40.50.2300">
    <property type="match status" value="1"/>
</dbReference>
<dbReference type="KEGG" id="pkc:PKB_4481"/>
<dbReference type="SUPFAM" id="SSF52540">
    <property type="entry name" value="P-loop containing nucleoside triphosphate hydrolases"/>
    <property type="match status" value="1"/>
</dbReference>
<feature type="domain" description="Pilus assembly protein TadZ N-terminal" evidence="1">
    <location>
        <begin position="1"/>
        <end position="133"/>
    </location>
</feature>
<accession>A0A024HL71</accession>
<keyword evidence="3" id="KW-1185">Reference proteome</keyword>
<dbReference type="InterPro" id="IPR050625">
    <property type="entry name" value="ParA/MinD_ATPase"/>
</dbReference>
<dbReference type="GO" id="GO:0005829">
    <property type="term" value="C:cytosol"/>
    <property type="evidence" value="ECO:0007669"/>
    <property type="project" value="TreeGrafter"/>
</dbReference>
<dbReference type="STRING" id="1301098.PKB_4481"/>
<protein>
    <submittedName>
        <fullName evidence="2">Protein TadZ</fullName>
    </submittedName>
</protein>
<dbReference type="PANTHER" id="PTHR43384">
    <property type="entry name" value="SEPTUM SITE-DETERMINING PROTEIN MIND HOMOLOG, CHLOROPLASTIC-RELATED"/>
    <property type="match status" value="1"/>
</dbReference>
<dbReference type="Gene3D" id="3.40.50.300">
    <property type="entry name" value="P-loop containing nucleotide triphosphate hydrolases"/>
    <property type="match status" value="1"/>
</dbReference>
<dbReference type="AlphaFoldDB" id="A0A024HL71"/>
<dbReference type="InterPro" id="IPR031580">
    <property type="entry name" value="TadZ_N"/>
</dbReference>
<dbReference type="PATRIC" id="fig|1301098.3.peg.4468"/>
<dbReference type="GO" id="GO:0005524">
    <property type="term" value="F:ATP binding"/>
    <property type="evidence" value="ECO:0007669"/>
    <property type="project" value="TreeGrafter"/>
</dbReference>
<dbReference type="eggNOG" id="COG4963">
    <property type="taxonomic scope" value="Bacteria"/>
</dbReference>
<dbReference type="OrthoDB" id="5813333at2"/>
<dbReference type="Pfam" id="PF16968">
    <property type="entry name" value="TadZ_N"/>
    <property type="match status" value="1"/>
</dbReference>
<dbReference type="Proteomes" id="UP000025241">
    <property type="component" value="Chromosome I"/>
</dbReference>
<dbReference type="GO" id="GO:0016887">
    <property type="term" value="F:ATP hydrolysis activity"/>
    <property type="evidence" value="ECO:0007669"/>
    <property type="project" value="TreeGrafter"/>
</dbReference>
<proteinExistence type="predicted"/>
<reference evidence="2 3" key="2">
    <citation type="submission" date="2014-05" db="EMBL/GenBank/DDBJ databases">
        <title>Genome sequence of the 3-chlorobenzoate degrading bacterium Pseudomonas knackmussii B13 shows multiple evidence for horizontal gene transfer.</title>
        <authorList>
            <person name="Miyazaki R."/>
            <person name="Bertelli C."/>
            <person name="Falquet L."/>
            <person name="Robinson-Rechavi M."/>
            <person name="Gharib W."/>
            <person name="Roy S."/>
            <person name="Van der Meer J.R."/>
        </authorList>
    </citation>
    <scope>NUCLEOTIDE SEQUENCE [LARGE SCALE GENOMIC DNA]</scope>
    <source>
        <strain evidence="2 3">B13</strain>
    </source>
</reference>
<organism evidence="2 3">
    <name type="scientific">Pseudomonas knackmussii (strain DSM 6978 / CCUG 54928 / LMG 23759 / B13)</name>
    <dbReference type="NCBI Taxonomy" id="1301098"/>
    <lineage>
        <taxon>Bacteria</taxon>
        <taxon>Pseudomonadati</taxon>
        <taxon>Pseudomonadota</taxon>
        <taxon>Gammaproteobacteria</taxon>
        <taxon>Pseudomonadales</taxon>
        <taxon>Pseudomonadaceae</taxon>
        <taxon>Pseudomonas</taxon>
    </lineage>
</organism>
<sequence length="394" mass="42544">MSQTFVALTEHAGELEWLQSSLASSGQVIAAGSGTLEELLALLDVTASSVLFISLSKANLVVHSALVEGLVSARPMLSVVAVGDGLDNQLVLAAMRAGARDFVTYGARASELSGLIRRLGGRMPSVPVSAARQGELYSLVSARPDADGAFVALHLALALQSQPENQVLLVDIGQPAGEALAILGMESAFNFSDAMRNLRRLDQTLIDSAFTRHESGLRVLSLSDEPGVLERVSTAELYLLLGSLRSAFSHVLINLTGAAEGELSSQLLQQASRVLWLVDQSVPSCKKGMERLRRLRERNQVLPRIELLIERYLPAVPPDQQALCRMFGLEPFGVLPASAEARLRAKNLGRSLFEIAPRDPLAVKLRDMADALGVANGERRKRFAWLGWPRAVRS</sequence>
<dbReference type="GO" id="GO:0051782">
    <property type="term" value="P:negative regulation of cell division"/>
    <property type="evidence" value="ECO:0007669"/>
    <property type="project" value="TreeGrafter"/>
</dbReference>
<dbReference type="PANTHER" id="PTHR43384:SF13">
    <property type="entry name" value="SLR0110 PROTEIN"/>
    <property type="match status" value="1"/>
</dbReference>